<gene>
    <name evidence="1" type="ORF">SAMN02982917_0646</name>
</gene>
<dbReference type="PANTHER" id="PTHR22939:SF129">
    <property type="entry name" value="SERINE PROTEASE HTRA2, MITOCHONDRIAL"/>
    <property type="match status" value="1"/>
</dbReference>
<keyword evidence="1" id="KW-0645">Protease</keyword>
<dbReference type="PRINTS" id="PR00834">
    <property type="entry name" value="PROTEASES2C"/>
</dbReference>
<dbReference type="GO" id="GO:0004252">
    <property type="term" value="F:serine-type endopeptidase activity"/>
    <property type="evidence" value="ECO:0007669"/>
    <property type="project" value="InterPro"/>
</dbReference>
<proteinExistence type="predicted"/>
<accession>A0A1X7DKV0</accession>
<dbReference type="STRING" id="286727.SAMN02982917_0646"/>
<keyword evidence="1" id="KW-0378">Hydrolase</keyword>
<reference evidence="1 2" key="1">
    <citation type="submission" date="2017-04" db="EMBL/GenBank/DDBJ databases">
        <authorList>
            <person name="Afonso C.L."/>
            <person name="Miller P.J."/>
            <person name="Scott M.A."/>
            <person name="Spackman E."/>
            <person name="Goraichik I."/>
            <person name="Dimitrov K.M."/>
            <person name="Suarez D.L."/>
            <person name="Swayne D.E."/>
        </authorList>
    </citation>
    <scope>NUCLEOTIDE SEQUENCE [LARGE SCALE GENOMIC DNA]</scope>
    <source>
        <strain evidence="1 2">A2P</strain>
    </source>
</reference>
<dbReference type="Gene3D" id="2.40.10.120">
    <property type="match status" value="1"/>
</dbReference>
<evidence type="ECO:0000313" key="2">
    <source>
        <dbReference type="Proteomes" id="UP000192936"/>
    </source>
</evidence>
<protein>
    <submittedName>
        <fullName evidence="1">Serine protease, S1-C subfamily, contains C-terminal PDZ domain</fullName>
    </submittedName>
</protein>
<sequence>MTGSPCRCGSRAGRWVRRFQAGAQRMSRKTAKRIVDLVRRTAIGSAVLASLGACALNGSVEPPNGMSPNAMPTLAPMLERVLPGVVSIAASGQFSAEEMALIRDPEFRAMLGLPKRMRPEEERFLVQGSGIVIDAPTGTILTTRHLVDGADDITVTLKDARSLPGRIVGTDADGDIAVVQVEARDLVAVPLGNSDDLRVGDFVVAIGNPFGLAQTATLGIVSGLGSRNPTEPDGSFIQTDASINPGNSGGALVTLRGELVGVNDSLIGSAVGNSGIGFAIPIARANRSVDRLLRRKIDRP</sequence>
<dbReference type="GO" id="GO:0006515">
    <property type="term" value="P:protein quality control for misfolded or incompletely synthesized proteins"/>
    <property type="evidence" value="ECO:0007669"/>
    <property type="project" value="TreeGrafter"/>
</dbReference>
<dbReference type="Pfam" id="PF13365">
    <property type="entry name" value="Trypsin_2"/>
    <property type="match status" value="1"/>
</dbReference>
<dbReference type="InterPro" id="IPR009003">
    <property type="entry name" value="Peptidase_S1_PA"/>
</dbReference>
<organism evidence="1 2">
    <name type="scientific">Azospirillum oryzae</name>
    <dbReference type="NCBI Taxonomy" id="286727"/>
    <lineage>
        <taxon>Bacteria</taxon>
        <taxon>Pseudomonadati</taxon>
        <taxon>Pseudomonadota</taxon>
        <taxon>Alphaproteobacteria</taxon>
        <taxon>Rhodospirillales</taxon>
        <taxon>Azospirillaceae</taxon>
        <taxon>Azospirillum</taxon>
    </lineage>
</organism>
<dbReference type="PANTHER" id="PTHR22939">
    <property type="entry name" value="SERINE PROTEASE FAMILY S1C HTRA-RELATED"/>
    <property type="match status" value="1"/>
</dbReference>
<dbReference type="InterPro" id="IPR001940">
    <property type="entry name" value="Peptidase_S1C"/>
</dbReference>
<dbReference type="AlphaFoldDB" id="A0A1X7DKV0"/>
<evidence type="ECO:0000313" key="1">
    <source>
        <dbReference type="EMBL" id="SMF17239.1"/>
    </source>
</evidence>
<dbReference type="OrthoDB" id="9758917at2"/>
<dbReference type="GO" id="GO:0042597">
    <property type="term" value="C:periplasmic space"/>
    <property type="evidence" value="ECO:0007669"/>
    <property type="project" value="TreeGrafter"/>
</dbReference>
<dbReference type="Proteomes" id="UP000192936">
    <property type="component" value="Unassembled WGS sequence"/>
</dbReference>
<dbReference type="SUPFAM" id="SSF50494">
    <property type="entry name" value="Trypsin-like serine proteases"/>
    <property type="match status" value="1"/>
</dbReference>
<name>A0A1X7DKV0_9PROT</name>
<dbReference type="EMBL" id="FXAK01000001">
    <property type="protein sequence ID" value="SMF17239.1"/>
    <property type="molecule type" value="Genomic_DNA"/>
</dbReference>